<evidence type="ECO:0000313" key="2">
    <source>
        <dbReference type="EMBL" id="KAK2576216.1"/>
    </source>
</evidence>
<feature type="compositionally biased region" description="Acidic residues" evidence="1">
    <location>
        <begin position="210"/>
        <end position="221"/>
    </location>
</feature>
<dbReference type="EMBL" id="JAIFRP010004406">
    <property type="protein sequence ID" value="KAK2576216.1"/>
    <property type="molecule type" value="Genomic_DNA"/>
</dbReference>
<evidence type="ECO:0000313" key="3">
    <source>
        <dbReference type="Proteomes" id="UP001258017"/>
    </source>
</evidence>
<organism evidence="2 3">
    <name type="scientific">Odynerus spinipes</name>
    <dbReference type="NCBI Taxonomy" id="1348599"/>
    <lineage>
        <taxon>Eukaryota</taxon>
        <taxon>Metazoa</taxon>
        <taxon>Ecdysozoa</taxon>
        <taxon>Arthropoda</taxon>
        <taxon>Hexapoda</taxon>
        <taxon>Insecta</taxon>
        <taxon>Pterygota</taxon>
        <taxon>Neoptera</taxon>
        <taxon>Endopterygota</taxon>
        <taxon>Hymenoptera</taxon>
        <taxon>Apocrita</taxon>
        <taxon>Aculeata</taxon>
        <taxon>Vespoidea</taxon>
        <taxon>Vespidae</taxon>
        <taxon>Eumeninae</taxon>
        <taxon>Odynerus</taxon>
    </lineage>
</organism>
<protein>
    <submittedName>
        <fullName evidence="2">Uncharacterized protein</fullName>
    </submittedName>
</protein>
<dbReference type="AlphaFoldDB" id="A0AAD9RBX8"/>
<dbReference type="Proteomes" id="UP001258017">
    <property type="component" value="Unassembled WGS sequence"/>
</dbReference>
<comment type="caution">
    <text evidence="2">The sequence shown here is derived from an EMBL/GenBank/DDBJ whole genome shotgun (WGS) entry which is preliminary data.</text>
</comment>
<gene>
    <name evidence="2" type="ORF">KPH14_005585</name>
</gene>
<reference evidence="2" key="2">
    <citation type="journal article" date="2023" name="Commun. Biol.">
        <title>Intrasexual cuticular hydrocarbon dimorphism in a wasp sheds light on hydrocarbon biosynthesis genes in Hymenoptera.</title>
        <authorList>
            <person name="Moris V.C."/>
            <person name="Podsiadlowski L."/>
            <person name="Martin S."/>
            <person name="Oeyen J.P."/>
            <person name="Donath A."/>
            <person name="Petersen M."/>
            <person name="Wilbrandt J."/>
            <person name="Misof B."/>
            <person name="Liedtke D."/>
            <person name="Thamm M."/>
            <person name="Scheiner R."/>
            <person name="Schmitt T."/>
            <person name="Niehuis O."/>
        </authorList>
    </citation>
    <scope>NUCLEOTIDE SEQUENCE</scope>
    <source>
        <strain evidence="2">GBR_01_08_01A</strain>
    </source>
</reference>
<accession>A0AAD9RBX8</accession>
<keyword evidence="3" id="KW-1185">Reference proteome</keyword>
<feature type="region of interest" description="Disordered" evidence="1">
    <location>
        <begin position="164"/>
        <end position="250"/>
    </location>
</feature>
<reference evidence="2" key="1">
    <citation type="submission" date="2021-08" db="EMBL/GenBank/DDBJ databases">
        <authorList>
            <person name="Misof B."/>
            <person name="Oliver O."/>
            <person name="Podsiadlowski L."/>
            <person name="Donath A."/>
            <person name="Peters R."/>
            <person name="Mayer C."/>
            <person name="Rust J."/>
            <person name="Gunkel S."/>
            <person name="Lesny P."/>
            <person name="Martin S."/>
            <person name="Oeyen J.P."/>
            <person name="Petersen M."/>
            <person name="Panagiotis P."/>
            <person name="Wilbrandt J."/>
            <person name="Tanja T."/>
        </authorList>
    </citation>
    <scope>NUCLEOTIDE SEQUENCE</scope>
    <source>
        <strain evidence="2">GBR_01_08_01A</strain>
        <tissue evidence="2">Thorax + abdomen</tissue>
    </source>
</reference>
<sequence length="330" mass="37331">MDFKPCSTSKDAKRKTSKKKECSKKKTQIYNVEDEFNDPRCSIIYSNAFDEDDQMVEEYGAYMGCCTPKMTENVDWIKSESSAHTFPEQEKQNQCDSTDSIERTFNFRDDKLKESLPDIPSMPEYGLSETVELKPEPEVLATALLMSESEDLASTKPYEIFDKLFPDSSPKRTIPSTTPKATNDKKTSSSPVAHSTMIENEDTLKTIAEDTTDEKDIDESQISEIKKVEEELNPDDTTGDVDVSTAQAETTREEWTAEDDTLNYAMREDATPAYRNYVRLNGSVKPSWFAGYALVSSLLPNSIGITSDPGEPLLEAWRLCRPRHFDECCK</sequence>
<evidence type="ECO:0000256" key="1">
    <source>
        <dbReference type="SAM" id="MobiDB-lite"/>
    </source>
</evidence>
<name>A0AAD9RBX8_9HYME</name>
<proteinExistence type="predicted"/>